<reference evidence="2 3" key="1">
    <citation type="submission" date="2016-10" db="EMBL/GenBank/DDBJ databases">
        <authorList>
            <person name="de Groot N.N."/>
        </authorList>
    </citation>
    <scope>NUCLEOTIDE SEQUENCE [LARGE SCALE GENOMIC DNA]</scope>
    <source>
        <strain evidence="2 3">SLAS-1</strain>
    </source>
</reference>
<organism evidence="2 3">
    <name type="scientific">Halarsenatibacter silvermanii</name>
    <dbReference type="NCBI Taxonomy" id="321763"/>
    <lineage>
        <taxon>Bacteria</taxon>
        <taxon>Bacillati</taxon>
        <taxon>Bacillota</taxon>
        <taxon>Clostridia</taxon>
        <taxon>Halanaerobiales</taxon>
        <taxon>Halarsenatibacteraceae</taxon>
        <taxon>Halarsenatibacter</taxon>
    </lineage>
</organism>
<protein>
    <submittedName>
        <fullName evidence="2">Uncharacterized protein family (UPF0236)</fullName>
    </submittedName>
</protein>
<proteinExistence type="inferred from homology"/>
<dbReference type="EMBL" id="FNGO01000033">
    <property type="protein sequence ID" value="SDM41458.1"/>
    <property type="molecule type" value="Genomic_DNA"/>
</dbReference>
<dbReference type="STRING" id="321763.SAMN04488692_1338"/>
<dbReference type="Pfam" id="PF06782">
    <property type="entry name" value="UPF0236"/>
    <property type="match status" value="1"/>
</dbReference>
<dbReference type="InterPro" id="IPR009620">
    <property type="entry name" value="UPF0236"/>
</dbReference>
<sequence>MAYTGWETRYLNSPEYRVKNKKVFGGCAESDQFWQEMGINIWQHYDLGSKGVTVLNGDGAGWIDKARIYLPFLNYRMLDGYHLQRNLLRGLRRSEFLPRVRKAVTEHDKEKTIELLNEAKGYRRTQKDKKKVEDLKNYILDHWDNILDYREKDIPTPEEARGMGIIESNVDYILADRLKKQGISWSEKGVENISRVIIAHERDELERLLLKEEESETEEVSRKKVFRRFKSNQKPSEDQFFKKTSEPAEGASYRFLKDICRNVSKSPV</sequence>
<evidence type="ECO:0000313" key="3">
    <source>
        <dbReference type="Proteomes" id="UP000199476"/>
    </source>
</evidence>
<accession>A0A1G9T1G4</accession>
<keyword evidence="3" id="KW-1185">Reference proteome</keyword>
<dbReference type="OrthoDB" id="2162583at2"/>
<evidence type="ECO:0000313" key="2">
    <source>
        <dbReference type="EMBL" id="SDM41458.1"/>
    </source>
</evidence>
<name>A0A1G9T1G4_9FIRM</name>
<evidence type="ECO:0000256" key="1">
    <source>
        <dbReference type="ARBA" id="ARBA00006539"/>
    </source>
</evidence>
<comment type="similarity">
    <text evidence="1">Belongs to the UPF0236 family.</text>
</comment>
<dbReference type="AlphaFoldDB" id="A0A1G9T1G4"/>
<gene>
    <name evidence="2" type="ORF">SAMN04488692_1338</name>
</gene>
<dbReference type="Proteomes" id="UP000199476">
    <property type="component" value="Unassembled WGS sequence"/>
</dbReference>